<dbReference type="EMBL" id="LRBV02000001">
    <property type="status" value="NOT_ANNOTATED_CDS"/>
    <property type="molecule type" value="Genomic_DNA"/>
</dbReference>
<accession>A0A7N2KQ61</accession>
<proteinExistence type="predicted"/>
<protein>
    <submittedName>
        <fullName evidence="1">Uncharacterized protein</fullName>
    </submittedName>
</protein>
<dbReference type="EnsemblPlants" id="QL01p040813:mrna">
    <property type="protein sequence ID" value="QL01p040813:mrna"/>
    <property type="gene ID" value="QL01p040813"/>
</dbReference>
<dbReference type="AlphaFoldDB" id="A0A7N2KQ61"/>
<organism evidence="1 2">
    <name type="scientific">Quercus lobata</name>
    <name type="common">Valley oak</name>
    <dbReference type="NCBI Taxonomy" id="97700"/>
    <lineage>
        <taxon>Eukaryota</taxon>
        <taxon>Viridiplantae</taxon>
        <taxon>Streptophyta</taxon>
        <taxon>Embryophyta</taxon>
        <taxon>Tracheophyta</taxon>
        <taxon>Spermatophyta</taxon>
        <taxon>Magnoliopsida</taxon>
        <taxon>eudicotyledons</taxon>
        <taxon>Gunneridae</taxon>
        <taxon>Pentapetalae</taxon>
        <taxon>rosids</taxon>
        <taxon>fabids</taxon>
        <taxon>Fagales</taxon>
        <taxon>Fagaceae</taxon>
        <taxon>Quercus</taxon>
    </lineage>
</organism>
<dbReference type="Gramene" id="QL01p040813:mrna">
    <property type="protein sequence ID" value="QL01p040813:mrna"/>
    <property type="gene ID" value="QL01p040813"/>
</dbReference>
<dbReference type="InParanoid" id="A0A7N2KQ61"/>
<reference evidence="1" key="2">
    <citation type="submission" date="2021-01" db="UniProtKB">
        <authorList>
            <consortium name="EnsemblPlants"/>
        </authorList>
    </citation>
    <scope>IDENTIFICATION</scope>
</reference>
<name>A0A7N2KQ61_QUELO</name>
<reference evidence="1 2" key="1">
    <citation type="journal article" date="2016" name="G3 (Bethesda)">
        <title>First Draft Assembly and Annotation of the Genome of a California Endemic Oak Quercus lobata Nee (Fagaceae).</title>
        <authorList>
            <person name="Sork V.L."/>
            <person name="Fitz-Gibbon S.T."/>
            <person name="Puiu D."/>
            <person name="Crepeau M."/>
            <person name="Gugger P.F."/>
            <person name="Sherman R."/>
            <person name="Stevens K."/>
            <person name="Langley C.H."/>
            <person name="Pellegrini M."/>
            <person name="Salzberg S.L."/>
        </authorList>
    </citation>
    <scope>NUCLEOTIDE SEQUENCE [LARGE SCALE GENOMIC DNA]</scope>
    <source>
        <strain evidence="1 2">cv. SW786</strain>
    </source>
</reference>
<sequence length="162" mass="18347">MFPTPSFYDFPIVSSHIDEETRRWKADLIRTLFLPFEADTILRIPLSYNLPDDNIVWVGNRRDVGTSHDLEVLFTTAWSIWGIIVAPRGKLLLATYSVGVTEALVVEEGIILALEFHLPQKMIKSNSITVVQAVNTSSFIREMGTIIQGVFTMLTSFSSWRV</sequence>
<dbReference type="Proteomes" id="UP000594261">
    <property type="component" value="Chromosome 1"/>
</dbReference>
<keyword evidence="2" id="KW-1185">Reference proteome</keyword>
<evidence type="ECO:0000313" key="1">
    <source>
        <dbReference type="EnsemblPlants" id="QL01p040813:mrna"/>
    </source>
</evidence>
<evidence type="ECO:0000313" key="2">
    <source>
        <dbReference type="Proteomes" id="UP000594261"/>
    </source>
</evidence>